<reference evidence="8" key="1">
    <citation type="submission" date="2018-05" db="EMBL/GenBank/DDBJ databases">
        <authorList>
            <person name="Lanie J.A."/>
            <person name="Ng W.-L."/>
            <person name="Kazmierczak K.M."/>
            <person name="Andrzejewski T.M."/>
            <person name="Davidsen T.M."/>
            <person name="Wayne K.J."/>
            <person name="Tettelin H."/>
            <person name="Glass J.I."/>
            <person name="Rusch D."/>
            <person name="Podicherti R."/>
            <person name="Tsui H.-C.T."/>
            <person name="Winkler M.E."/>
        </authorList>
    </citation>
    <scope>NUCLEOTIDE SEQUENCE</scope>
</reference>
<feature type="transmembrane region" description="Helical" evidence="7">
    <location>
        <begin position="77"/>
        <end position="98"/>
    </location>
</feature>
<keyword evidence="6 7" id="KW-0472">Membrane</keyword>
<feature type="transmembrane region" description="Helical" evidence="7">
    <location>
        <begin position="110"/>
        <end position="130"/>
    </location>
</feature>
<dbReference type="InterPro" id="IPR007227">
    <property type="entry name" value="Cell_shape_determining_MreD"/>
</dbReference>
<gene>
    <name evidence="8" type="ORF">METZ01_LOCUS157917</name>
</gene>
<name>A0A382AVJ5_9ZZZZ</name>
<sequence length="145" mass="16803">MAPYLHPFGYKLNWVLMILVILAFQQSNRLMPFLAIFAGICCDVFSHGMFGVYGISFLFVILLTHWLSAWFYSHTLLLMMILFFVLTLLEGFFSLTLLEWSQDDIRWSWNLINMTLPLALIHAFVGPFLLKGVIYLENFGVRAKA</sequence>
<dbReference type="GO" id="GO:0008360">
    <property type="term" value="P:regulation of cell shape"/>
    <property type="evidence" value="ECO:0007669"/>
    <property type="project" value="UniProtKB-KW"/>
</dbReference>
<evidence type="ECO:0000256" key="1">
    <source>
        <dbReference type="ARBA" id="ARBA00004651"/>
    </source>
</evidence>
<dbReference type="GO" id="GO:0005886">
    <property type="term" value="C:plasma membrane"/>
    <property type="evidence" value="ECO:0007669"/>
    <property type="project" value="UniProtKB-SubCell"/>
</dbReference>
<keyword evidence="5 7" id="KW-1133">Transmembrane helix</keyword>
<dbReference type="NCBIfam" id="TIGR03426">
    <property type="entry name" value="shape_MreD"/>
    <property type="match status" value="1"/>
</dbReference>
<comment type="subcellular location">
    <subcellularLocation>
        <location evidence="1">Cell membrane</location>
        <topology evidence="1">Multi-pass membrane protein</topology>
    </subcellularLocation>
</comment>
<organism evidence="8">
    <name type="scientific">marine metagenome</name>
    <dbReference type="NCBI Taxonomy" id="408172"/>
    <lineage>
        <taxon>unclassified sequences</taxon>
        <taxon>metagenomes</taxon>
        <taxon>ecological metagenomes</taxon>
    </lineage>
</organism>
<evidence type="ECO:0000256" key="4">
    <source>
        <dbReference type="ARBA" id="ARBA00022960"/>
    </source>
</evidence>
<keyword evidence="2" id="KW-1003">Cell membrane</keyword>
<feature type="transmembrane region" description="Helical" evidence="7">
    <location>
        <begin position="50"/>
        <end position="71"/>
    </location>
</feature>
<keyword evidence="4" id="KW-0133">Cell shape</keyword>
<feature type="transmembrane region" description="Helical" evidence="7">
    <location>
        <begin position="12"/>
        <end position="38"/>
    </location>
</feature>
<evidence type="ECO:0000313" key="8">
    <source>
        <dbReference type="EMBL" id="SVB05063.1"/>
    </source>
</evidence>
<dbReference type="EMBL" id="UINC01026856">
    <property type="protein sequence ID" value="SVB05063.1"/>
    <property type="molecule type" value="Genomic_DNA"/>
</dbReference>
<evidence type="ECO:0000256" key="5">
    <source>
        <dbReference type="ARBA" id="ARBA00022989"/>
    </source>
</evidence>
<dbReference type="AlphaFoldDB" id="A0A382AVJ5"/>
<evidence type="ECO:0000256" key="7">
    <source>
        <dbReference type="SAM" id="Phobius"/>
    </source>
</evidence>
<evidence type="ECO:0000256" key="6">
    <source>
        <dbReference type="ARBA" id="ARBA00023136"/>
    </source>
</evidence>
<keyword evidence="3 7" id="KW-0812">Transmembrane</keyword>
<evidence type="ECO:0000256" key="2">
    <source>
        <dbReference type="ARBA" id="ARBA00022475"/>
    </source>
</evidence>
<protein>
    <recommendedName>
        <fullName evidence="9">Rod shape-determining protein MreD</fullName>
    </recommendedName>
</protein>
<evidence type="ECO:0000256" key="3">
    <source>
        <dbReference type="ARBA" id="ARBA00022692"/>
    </source>
</evidence>
<accession>A0A382AVJ5</accession>
<proteinExistence type="predicted"/>
<evidence type="ECO:0008006" key="9">
    <source>
        <dbReference type="Google" id="ProtNLM"/>
    </source>
</evidence>